<evidence type="ECO:0000313" key="8">
    <source>
        <dbReference type="Proteomes" id="UP000095447"/>
    </source>
</evidence>
<evidence type="ECO:0000256" key="5">
    <source>
        <dbReference type="ARBA" id="ARBA00022840"/>
    </source>
</evidence>
<reference evidence="7 8" key="1">
    <citation type="submission" date="2015-09" db="EMBL/GenBank/DDBJ databases">
        <authorList>
            <consortium name="Pathogen Informatics"/>
        </authorList>
    </citation>
    <scope>NUCLEOTIDE SEQUENCE [LARGE SCALE GENOMIC DNA]</scope>
    <source>
        <strain evidence="7 8">2789STDY5608838</strain>
    </source>
</reference>
<dbReference type="PANTHER" id="PTHR43085:SF1">
    <property type="entry name" value="PSEUDOURIDINE KINASE-RELATED"/>
    <property type="match status" value="1"/>
</dbReference>
<dbReference type="InterPro" id="IPR023314">
    <property type="entry name" value="Myo_inos_IolC-like_sf"/>
</dbReference>
<organism evidence="7 8">
    <name type="scientific">Blautia obeum</name>
    <dbReference type="NCBI Taxonomy" id="40520"/>
    <lineage>
        <taxon>Bacteria</taxon>
        <taxon>Bacillati</taxon>
        <taxon>Bacillota</taxon>
        <taxon>Clostridia</taxon>
        <taxon>Lachnospirales</taxon>
        <taxon>Lachnospiraceae</taxon>
        <taxon>Blautia</taxon>
    </lineage>
</organism>
<protein>
    <submittedName>
        <fullName evidence="7">Aminoimidazole riboside kinase</fullName>
    </submittedName>
</protein>
<dbReference type="GO" id="GO:0005524">
    <property type="term" value="F:ATP binding"/>
    <property type="evidence" value="ECO:0007669"/>
    <property type="project" value="UniProtKB-KW"/>
</dbReference>
<dbReference type="Gene3D" id="2.20.150.10">
    <property type="entry name" value="putative 5-dehydro-2- deoxygluconokinase"/>
    <property type="match status" value="1"/>
</dbReference>
<keyword evidence="4 7" id="KW-0418">Kinase</keyword>
<evidence type="ECO:0000259" key="6">
    <source>
        <dbReference type="Pfam" id="PF00294"/>
    </source>
</evidence>
<dbReference type="Gene3D" id="3.40.1190.20">
    <property type="match status" value="1"/>
</dbReference>
<evidence type="ECO:0000256" key="3">
    <source>
        <dbReference type="ARBA" id="ARBA00022741"/>
    </source>
</evidence>
<dbReference type="PANTHER" id="PTHR43085">
    <property type="entry name" value="HEXOKINASE FAMILY MEMBER"/>
    <property type="match status" value="1"/>
</dbReference>
<evidence type="ECO:0000256" key="1">
    <source>
        <dbReference type="ARBA" id="ARBA00010688"/>
    </source>
</evidence>
<proteinExistence type="inferred from homology"/>
<evidence type="ECO:0000256" key="4">
    <source>
        <dbReference type="ARBA" id="ARBA00022777"/>
    </source>
</evidence>
<dbReference type="AlphaFoldDB" id="A0A174G101"/>
<feature type="domain" description="Carbohydrate kinase PfkB" evidence="6">
    <location>
        <begin position="1"/>
        <end position="85"/>
    </location>
</feature>
<evidence type="ECO:0000313" key="7">
    <source>
        <dbReference type="EMBL" id="CUO54756.1"/>
    </source>
</evidence>
<dbReference type="InterPro" id="IPR029056">
    <property type="entry name" value="Ribokinase-like"/>
</dbReference>
<sequence length="90" mass="10083">MGHNTAFIGKVGNDFFGDQLRAAIKEAGIDDIGLCTDEKIHTTLAMVHTYPDGDRDFSFYRNPGADMMLNKTEISEDILKETEMQISKKL</sequence>
<dbReference type="SUPFAM" id="SSF53613">
    <property type="entry name" value="Ribokinase-like"/>
    <property type="match status" value="1"/>
</dbReference>
<keyword evidence="5" id="KW-0067">ATP-binding</keyword>
<dbReference type="InterPro" id="IPR011611">
    <property type="entry name" value="PfkB_dom"/>
</dbReference>
<gene>
    <name evidence="7" type="ORF">ERS852395_03369</name>
</gene>
<dbReference type="EMBL" id="CYZA01000032">
    <property type="protein sequence ID" value="CUO54756.1"/>
    <property type="molecule type" value="Genomic_DNA"/>
</dbReference>
<dbReference type="InterPro" id="IPR050306">
    <property type="entry name" value="PfkB_Carbo_kinase"/>
</dbReference>
<accession>A0A174G101</accession>
<dbReference type="Proteomes" id="UP000095447">
    <property type="component" value="Unassembled WGS sequence"/>
</dbReference>
<evidence type="ECO:0000256" key="2">
    <source>
        <dbReference type="ARBA" id="ARBA00022679"/>
    </source>
</evidence>
<dbReference type="Pfam" id="PF00294">
    <property type="entry name" value="PfkB"/>
    <property type="match status" value="1"/>
</dbReference>
<comment type="similarity">
    <text evidence="1">Belongs to the carbohydrate kinase PfkB family.</text>
</comment>
<name>A0A174G101_9FIRM</name>
<keyword evidence="2" id="KW-0808">Transferase</keyword>
<dbReference type="GO" id="GO:0016301">
    <property type="term" value="F:kinase activity"/>
    <property type="evidence" value="ECO:0007669"/>
    <property type="project" value="UniProtKB-KW"/>
</dbReference>
<keyword evidence="3" id="KW-0547">Nucleotide-binding</keyword>